<dbReference type="FunFam" id="3.40.720.10:FF:000017">
    <property type="entry name" value="Predicted protein"/>
    <property type="match status" value="2"/>
</dbReference>
<dbReference type="Proteomes" id="UP000037510">
    <property type="component" value="Unassembled WGS sequence"/>
</dbReference>
<dbReference type="CDD" id="cd16021">
    <property type="entry name" value="ALP_like"/>
    <property type="match status" value="2"/>
</dbReference>
<dbReference type="Pfam" id="PF02995">
    <property type="entry name" value="DUF229"/>
    <property type="match status" value="2"/>
</dbReference>
<keyword evidence="5" id="KW-1185">Reference proteome</keyword>
<dbReference type="PANTHER" id="PTHR10974:SF1">
    <property type="entry name" value="FI08016P-RELATED"/>
    <property type="match status" value="1"/>
</dbReference>
<dbReference type="InterPro" id="IPR009688">
    <property type="entry name" value="FAM210A/B-like_dom"/>
</dbReference>
<accession>A0A0L7L4W3</accession>
<dbReference type="GO" id="GO:0005615">
    <property type="term" value="C:extracellular space"/>
    <property type="evidence" value="ECO:0007669"/>
    <property type="project" value="TreeGrafter"/>
</dbReference>
<name>A0A0L7L4W3_OPEBR</name>
<dbReference type="Pfam" id="PF06916">
    <property type="entry name" value="FAM210A-B_dom"/>
    <property type="match status" value="1"/>
</dbReference>
<organism evidence="4 5">
    <name type="scientific">Operophtera brumata</name>
    <name type="common">Winter moth</name>
    <name type="synonym">Phalaena brumata</name>
    <dbReference type="NCBI Taxonomy" id="104452"/>
    <lineage>
        <taxon>Eukaryota</taxon>
        <taxon>Metazoa</taxon>
        <taxon>Ecdysozoa</taxon>
        <taxon>Arthropoda</taxon>
        <taxon>Hexapoda</taxon>
        <taxon>Insecta</taxon>
        <taxon>Pterygota</taxon>
        <taxon>Neoptera</taxon>
        <taxon>Endopterygota</taxon>
        <taxon>Lepidoptera</taxon>
        <taxon>Glossata</taxon>
        <taxon>Ditrysia</taxon>
        <taxon>Geometroidea</taxon>
        <taxon>Geometridae</taxon>
        <taxon>Larentiinae</taxon>
        <taxon>Operophtera</taxon>
    </lineage>
</organism>
<sequence>MTYLGQSPVVKTKHNCRYRKGYRYLFLYTTVFGGGLLVIYLNTTPGLILDTNRHESVRLEESFTIKTDGCTIPGMQPFDETIIKFIKRPRNVNQCTNYSLLQNNDTHIWMTLHRLQFYKMPGDANVSCCYKSFYRPSAIADISAVDVDDRVKYDTCINFTSYIKVMDEFVKVSCGYDDKILYEQFFLFAPKKPSLSTKVDEIDVPQKQSAYNVIVLGIDSISRMNFYRTMPKTLAYLKKKGAIELLGYNKVGDNTFPNLTPMLLGIKDTDLKQTCWPSDRATFDNCSFIWKWYKHAGFYTALGEDSASLGTFNYGRFGFRDTPTDYYLRTFMREAEVHVGNNKDLNSFLCMGNKYFYKVLLDYIENLSKTLKSSKLFGFFWEVTMSHDYLNYPMLMDKSYQRFLRRLDNSKYLDDTILILLSDHGIRWGNIRFTKQGRLEERLPFVQILLAPSFRENYSLAYDNLKLNSKRLTTPFDIHATLSDLINLDSIKNEVIQSRTKMNYAQGRSISLFLPIPGNRSCHTAGIEDHWCTCNRNSKLQKASVESNEASAHLVGHLNWLLREHLQCAKLSLEEVMEVTEMWSGTPAEDEEEWRQFMVVVKTTPGGGVFEATLRRNSHGWELASTASRLNLYGNQSQCVHHYQLNHTIKTKGCSIPGMEPLSASIQKYINYPSSFKPCLNSSRSLLESDKKKIWVKKENLLNYNISETERENVLCCYQAFYRPTTIKDITSTSVDNRVNYDQCKYFQTKINVRDEFVRVICSYYSKKIYEQYFLFAPQKKFMKHDNKAEKSMNESAYNVLILGIDGVSRLNFQRTMPNTVNLLKSKGAMEMMGYNKVGDNTFPNLIPMLIGIKENELKKVCLPHRKATFDNCPFIWEWFKQAGYYTALGEDSSFLGTFNYVKVGFSNTPTDYYIHTFIDQAENNVGSNKDINTKLCMQEIPFYKVLLNYVEDLTTTLKSSRLFGFFWEISMSHDHLNYPMVMDDDYVQFFNRLEAKNYLDDTIVIVVSDHGIRWGGIRSTKQGRLEERLPFLFVLTPPSFRENYTRAYDHLKLNSKRLTTPFDLYATLSDLVDLNSINNTSLLSRSKMNYGHDRGISLFLPIPDNRTCKAADIEEHWCTCHKDVAVSKTRPEVLDAADSLLLNLNKMLAEYPQCARLSLSEVLDARMMEADKPGIKEVGWEEFMVLVVRTMPGGGIFEATLRIDDNGWALEGTVSRLNLYGQQTLLRNCNFIYSLRKPAHCNVGRNYPVRVLSTGICYKNTFYNEPINETKQVDFITVRKYTAKCPSSSGNPSQEPEEKKPGLIQRFRQMYKDYWYVLLPVHMCTSAIWFGSFYYAVRSGVDVLGILESYGVSAKLLEPVRNSGAGYLALAFALYKLATPLRYAVTVGGTTFAIKRLQAIGWIKPVPSRERLKEMFQEKRDNLQDRYNEGKQQMKEKRIQVFDEMRKYKAEMRSMKNKVKKM</sequence>
<feature type="coiled-coil region" evidence="1">
    <location>
        <begin position="1414"/>
        <end position="1452"/>
    </location>
</feature>
<feature type="transmembrane region" description="Helical" evidence="2">
    <location>
        <begin position="21"/>
        <end position="41"/>
    </location>
</feature>
<evidence type="ECO:0000313" key="4">
    <source>
        <dbReference type="EMBL" id="KOB70455.1"/>
    </source>
</evidence>
<dbReference type="Gene3D" id="3.40.720.10">
    <property type="entry name" value="Alkaline Phosphatase, subunit A"/>
    <property type="match status" value="2"/>
</dbReference>
<keyword evidence="2" id="KW-0472">Membrane</keyword>
<evidence type="ECO:0000256" key="2">
    <source>
        <dbReference type="SAM" id="Phobius"/>
    </source>
</evidence>
<keyword evidence="2" id="KW-1133">Transmembrane helix</keyword>
<reference evidence="4 5" key="1">
    <citation type="journal article" date="2015" name="Genome Biol. Evol.">
        <title>The genome of winter moth (Operophtera brumata) provides a genomic perspective on sexual dimorphism and phenology.</title>
        <authorList>
            <person name="Derks M.F."/>
            <person name="Smit S."/>
            <person name="Salis L."/>
            <person name="Schijlen E."/>
            <person name="Bossers A."/>
            <person name="Mateman C."/>
            <person name="Pijl A.S."/>
            <person name="de Ridder D."/>
            <person name="Groenen M.A."/>
            <person name="Visser M.E."/>
            <person name="Megens H.J."/>
        </authorList>
    </citation>
    <scope>NUCLEOTIDE SEQUENCE [LARGE SCALE GENOMIC DNA]</scope>
    <source>
        <strain evidence="4">WM2013NL</strain>
        <tissue evidence="4">Head and thorax</tissue>
    </source>
</reference>
<keyword evidence="1" id="KW-0175">Coiled coil</keyword>
<dbReference type="STRING" id="104452.A0A0L7L4W3"/>
<comment type="caution">
    <text evidence="4">The sequence shown here is derived from an EMBL/GenBank/DDBJ whole genome shotgun (WGS) entry which is preliminary data.</text>
</comment>
<feature type="domain" description="DUF1279" evidence="3">
    <location>
        <begin position="1306"/>
        <end position="1392"/>
    </location>
</feature>
<dbReference type="PANTHER" id="PTHR10974">
    <property type="entry name" value="FI08016P-RELATED"/>
    <property type="match status" value="1"/>
</dbReference>
<dbReference type="InterPro" id="IPR004245">
    <property type="entry name" value="DUF229"/>
</dbReference>
<gene>
    <name evidence="4" type="ORF">OBRU01_05477</name>
</gene>
<protein>
    <recommendedName>
        <fullName evidence="3">DUF1279 domain-containing protein</fullName>
    </recommendedName>
</protein>
<feature type="transmembrane region" description="Helical" evidence="2">
    <location>
        <begin position="1315"/>
        <end position="1338"/>
    </location>
</feature>
<dbReference type="EMBL" id="JTDY01002938">
    <property type="protein sequence ID" value="KOB70455.1"/>
    <property type="molecule type" value="Genomic_DNA"/>
</dbReference>
<evidence type="ECO:0000313" key="5">
    <source>
        <dbReference type="Proteomes" id="UP000037510"/>
    </source>
</evidence>
<proteinExistence type="predicted"/>
<dbReference type="InterPro" id="IPR017850">
    <property type="entry name" value="Alkaline_phosphatase_core_sf"/>
</dbReference>
<evidence type="ECO:0000256" key="1">
    <source>
        <dbReference type="SAM" id="Coils"/>
    </source>
</evidence>
<dbReference type="SUPFAM" id="SSF53649">
    <property type="entry name" value="Alkaline phosphatase-like"/>
    <property type="match status" value="2"/>
</dbReference>
<evidence type="ECO:0000259" key="3">
    <source>
        <dbReference type="Pfam" id="PF06916"/>
    </source>
</evidence>
<keyword evidence="2" id="KW-0812">Transmembrane</keyword>